<keyword evidence="6" id="KW-0333">Golgi apparatus</keyword>
<organism evidence="9 10">
    <name type="scientific">Coptotermes formosanus</name>
    <name type="common">Formosan subterranean termite</name>
    <dbReference type="NCBI Taxonomy" id="36987"/>
    <lineage>
        <taxon>Eukaryota</taxon>
        <taxon>Metazoa</taxon>
        <taxon>Ecdysozoa</taxon>
        <taxon>Arthropoda</taxon>
        <taxon>Hexapoda</taxon>
        <taxon>Insecta</taxon>
        <taxon>Pterygota</taxon>
        <taxon>Neoptera</taxon>
        <taxon>Polyneoptera</taxon>
        <taxon>Dictyoptera</taxon>
        <taxon>Blattodea</taxon>
        <taxon>Blattoidea</taxon>
        <taxon>Termitoidae</taxon>
        <taxon>Rhinotermitidae</taxon>
        <taxon>Coptotermes</taxon>
    </lineage>
</organism>
<sequence>MEILVLMSQTKLSCNNGNLGMTQSLTHGNQVFESGDIENISAKLVSMQQSLRILANVPDYEDRKLQLEGLKNRLEAMASPRLVQAFTSSSVEQSQVFVRIFRAIDRLPQLLKYYHKCQKGILMKQWQNLVETEQDEGVSEWMHKFYDILLSTWHEQVKWCCHVFTSVSAANTLVELYADTLRSLDPSFNMCIDAALKQQSDQLTFVTDVRQITKHFAVNLQVAIDSASPGMFDKESLLSLAQAVYSPYVAHVSKYAQYQQAYLLRQLTALQCSKADPMDTVQSLGQSIPRVISIAMEANKMCLLFTEGCGYCGLVKALKAYISSYLDQYRQILRQLDLQKGDREDWNMFQMCLTLLQNVGKYWELLNQLRQLDRDVTRSLLEVSRKLGGLNGSREWSPFIQFKELLLSPAGQKELDTLVSSIQGGMELVHLQLEQVQSAPAWSNINKQATSIAADLPDFSFVPQEYITQIGQYLMTLPQHLEPFLLQDNPSLTLALHMADAKYELLSGEAEGGFADVLLGIIAQGTCQTYCDNILGICELGPAACKQLATDIDYLGNVLEDLGLSLSEHLQQISVLLRLSPEEYHTKSSGCSPRLVAAVRQMRNITSG</sequence>
<dbReference type="EMBL" id="BLKM01000450">
    <property type="protein sequence ID" value="GFG33692.1"/>
    <property type="molecule type" value="Genomic_DNA"/>
</dbReference>
<dbReference type="FunCoup" id="A0A6L2PR82">
    <property type="interactions" value="727"/>
</dbReference>
<dbReference type="GO" id="GO:0000139">
    <property type="term" value="C:Golgi membrane"/>
    <property type="evidence" value="ECO:0007669"/>
    <property type="project" value="UniProtKB-SubCell"/>
</dbReference>
<dbReference type="PANTHER" id="PTHR21443">
    <property type="entry name" value="CONSERVED OLIGOMERIC GOLGI COMPLEX COMPONENT 7"/>
    <property type="match status" value="1"/>
</dbReference>
<dbReference type="GO" id="GO:0007030">
    <property type="term" value="P:Golgi organization"/>
    <property type="evidence" value="ECO:0007669"/>
    <property type="project" value="TreeGrafter"/>
</dbReference>
<dbReference type="Pfam" id="PF10191">
    <property type="entry name" value="COG7"/>
    <property type="match status" value="2"/>
</dbReference>
<keyword evidence="5" id="KW-0653">Protein transport</keyword>
<gene>
    <name evidence="9" type="ORF">Cfor_02437</name>
</gene>
<reference evidence="10" key="1">
    <citation type="submission" date="2020-01" db="EMBL/GenBank/DDBJ databases">
        <title>Draft genome sequence of the Termite Coptotermes fromosanus.</title>
        <authorList>
            <person name="Itakura S."/>
            <person name="Yosikawa Y."/>
            <person name="Umezawa K."/>
        </authorList>
    </citation>
    <scope>NUCLEOTIDE SEQUENCE [LARGE SCALE GENOMIC DNA]</scope>
</reference>
<comment type="similarity">
    <text evidence="2">Belongs to the COG7 family.</text>
</comment>
<keyword evidence="7" id="KW-0472">Membrane</keyword>
<accession>A0A6L2PR82</accession>
<dbReference type="AlphaFoldDB" id="A0A6L2PR82"/>
<protein>
    <recommendedName>
        <fullName evidence="3">Conserved oligomeric Golgi complex subunit 7</fullName>
    </recommendedName>
    <alternativeName>
        <fullName evidence="8">Component of oligomeric Golgi complex 7</fullName>
    </alternativeName>
</protein>
<evidence type="ECO:0000256" key="1">
    <source>
        <dbReference type="ARBA" id="ARBA00004395"/>
    </source>
</evidence>
<comment type="subcellular location">
    <subcellularLocation>
        <location evidence="1">Golgi apparatus membrane</location>
        <topology evidence="1">Peripheral membrane protein</topology>
    </subcellularLocation>
</comment>
<evidence type="ECO:0000256" key="3">
    <source>
        <dbReference type="ARBA" id="ARBA00020984"/>
    </source>
</evidence>
<keyword evidence="4" id="KW-0813">Transport</keyword>
<dbReference type="GO" id="GO:0006886">
    <property type="term" value="P:intracellular protein transport"/>
    <property type="evidence" value="ECO:0007669"/>
    <property type="project" value="InterPro"/>
</dbReference>
<evidence type="ECO:0000256" key="6">
    <source>
        <dbReference type="ARBA" id="ARBA00023034"/>
    </source>
</evidence>
<evidence type="ECO:0000313" key="10">
    <source>
        <dbReference type="Proteomes" id="UP000502823"/>
    </source>
</evidence>
<evidence type="ECO:0000256" key="7">
    <source>
        <dbReference type="ARBA" id="ARBA00023136"/>
    </source>
</evidence>
<proteinExistence type="inferred from homology"/>
<name>A0A6L2PR82_COPFO</name>
<evidence type="ECO:0000256" key="8">
    <source>
        <dbReference type="ARBA" id="ARBA00031345"/>
    </source>
</evidence>
<dbReference type="GO" id="GO:0017119">
    <property type="term" value="C:Golgi transport complex"/>
    <property type="evidence" value="ECO:0007669"/>
    <property type="project" value="InterPro"/>
</dbReference>
<dbReference type="InterPro" id="IPR019335">
    <property type="entry name" value="COG7"/>
</dbReference>
<dbReference type="Proteomes" id="UP000502823">
    <property type="component" value="Unassembled WGS sequence"/>
</dbReference>
<dbReference type="InParanoid" id="A0A6L2PR82"/>
<evidence type="ECO:0000256" key="2">
    <source>
        <dbReference type="ARBA" id="ARBA00005831"/>
    </source>
</evidence>
<keyword evidence="10" id="KW-1185">Reference proteome</keyword>
<comment type="caution">
    <text evidence="9">The sequence shown here is derived from an EMBL/GenBank/DDBJ whole genome shotgun (WGS) entry which is preliminary data.</text>
</comment>
<dbReference type="GO" id="GO:0006890">
    <property type="term" value="P:retrograde vesicle-mediated transport, Golgi to endoplasmic reticulum"/>
    <property type="evidence" value="ECO:0007669"/>
    <property type="project" value="TreeGrafter"/>
</dbReference>
<dbReference type="OrthoDB" id="245173at2759"/>
<dbReference type="PANTHER" id="PTHR21443:SF0">
    <property type="entry name" value="CONSERVED OLIGOMERIC GOLGI COMPLEX SUBUNIT 7"/>
    <property type="match status" value="1"/>
</dbReference>
<evidence type="ECO:0000256" key="5">
    <source>
        <dbReference type="ARBA" id="ARBA00022927"/>
    </source>
</evidence>
<evidence type="ECO:0000313" key="9">
    <source>
        <dbReference type="EMBL" id="GFG33692.1"/>
    </source>
</evidence>
<evidence type="ECO:0000256" key="4">
    <source>
        <dbReference type="ARBA" id="ARBA00022448"/>
    </source>
</evidence>